<feature type="domain" description="RNA polymerase beta subunit protrusion" evidence="14">
    <location>
        <begin position="49"/>
        <end position="432"/>
    </location>
</feature>
<dbReference type="EC" id="2.7.7.6" evidence="10"/>
<dbReference type="InterPro" id="IPR007647">
    <property type="entry name" value="RNA_pol_Rpb2_5"/>
</dbReference>
<feature type="domain" description="RNA polymerase Rpb2" evidence="16">
    <location>
        <begin position="559"/>
        <end position="620"/>
    </location>
</feature>
<protein>
    <recommendedName>
        <fullName evidence="10">DNA-directed RNA polymerase subunit beta</fullName>
        <ecNumber evidence="10">2.7.7.6</ecNumber>
    </recommendedName>
</protein>
<proteinExistence type="inferred from homology"/>
<evidence type="ECO:0000256" key="3">
    <source>
        <dbReference type="ARBA" id="ARBA00022679"/>
    </source>
</evidence>
<name>A0AAV1CLB7_OLDCO</name>
<evidence type="ECO:0000256" key="5">
    <source>
        <dbReference type="ARBA" id="ARBA00022723"/>
    </source>
</evidence>
<evidence type="ECO:0000313" key="19">
    <source>
        <dbReference type="Proteomes" id="UP001161247"/>
    </source>
</evidence>
<feature type="domain" description="RNA polymerase Rpb2" evidence="13">
    <location>
        <begin position="260"/>
        <end position="386"/>
    </location>
</feature>
<feature type="domain" description="RNA polymerase Rpb2" evidence="17">
    <location>
        <begin position="635"/>
        <end position="682"/>
    </location>
</feature>
<comment type="catalytic activity">
    <reaction evidence="8 10">
        <text>RNA(n) + a ribonucleoside 5'-triphosphate = RNA(n+1) + diphosphate</text>
        <dbReference type="Rhea" id="RHEA:21248"/>
        <dbReference type="Rhea" id="RHEA-COMP:14527"/>
        <dbReference type="Rhea" id="RHEA-COMP:17342"/>
        <dbReference type="ChEBI" id="CHEBI:33019"/>
        <dbReference type="ChEBI" id="CHEBI:61557"/>
        <dbReference type="ChEBI" id="CHEBI:140395"/>
        <dbReference type="EC" id="2.7.7.6"/>
    </reaction>
</comment>
<dbReference type="GO" id="GO:0046872">
    <property type="term" value="F:metal ion binding"/>
    <property type="evidence" value="ECO:0007669"/>
    <property type="project" value="UniProtKB-KW"/>
</dbReference>
<evidence type="ECO:0000256" key="4">
    <source>
        <dbReference type="ARBA" id="ARBA00022695"/>
    </source>
</evidence>
<dbReference type="GO" id="GO:0032549">
    <property type="term" value="F:ribonucleoside binding"/>
    <property type="evidence" value="ECO:0007669"/>
    <property type="project" value="InterPro"/>
</dbReference>
<dbReference type="GO" id="GO:0003677">
    <property type="term" value="F:DNA binding"/>
    <property type="evidence" value="ECO:0007669"/>
    <property type="project" value="InterPro"/>
</dbReference>
<evidence type="ECO:0000259" key="11">
    <source>
        <dbReference type="Pfam" id="PF00562"/>
    </source>
</evidence>
<evidence type="ECO:0000256" key="7">
    <source>
        <dbReference type="ARBA" id="ARBA00023163"/>
    </source>
</evidence>
<evidence type="ECO:0000256" key="10">
    <source>
        <dbReference type="RuleBase" id="RU363031"/>
    </source>
</evidence>
<evidence type="ECO:0000256" key="9">
    <source>
        <dbReference type="RuleBase" id="RU000434"/>
    </source>
</evidence>
<dbReference type="Proteomes" id="UP001161247">
    <property type="component" value="Chromosome 2"/>
</dbReference>
<dbReference type="PROSITE" id="PS01166">
    <property type="entry name" value="RNA_POL_BETA"/>
    <property type="match status" value="1"/>
</dbReference>
<dbReference type="InterPro" id="IPR037033">
    <property type="entry name" value="DNA-dir_RNAP_su2_hyb_sf"/>
</dbReference>
<dbReference type="CDD" id="cd00653">
    <property type="entry name" value="RNA_pol_B_RPB2"/>
    <property type="match status" value="1"/>
</dbReference>
<dbReference type="AlphaFoldDB" id="A0AAV1CLB7"/>
<organism evidence="18 19">
    <name type="scientific">Oldenlandia corymbosa var. corymbosa</name>
    <dbReference type="NCBI Taxonomy" id="529605"/>
    <lineage>
        <taxon>Eukaryota</taxon>
        <taxon>Viridiplantae</taxon>
        <taxon>Streptophyta</taxon>
        <taxon>Embryophyta</taxon>
        <taxon>Tracheophyta</taxon>
        <taxon>Spermatophyta</taxon>
        <taxon>Magnoliopsida</taxon>
        <taxon>eudicotyledons</taxon>
        <taxon>Gunneridae</taxon>
        <taxon>Pentapetalae</taxon>
        <taxon>asterids</taxon>
        <taxon>lamiids</taxon>
        <taxon>Gentianales</taxon>
        <taxon>Rubiaceae</taxon>
        <taxon>Rubioideae</taxon>
        <taxon>Spermacoceae</taxon>
        <taxon>Hedyotis-Oldenlandia complex</taxon>
        <taxon>Oldenlandia</taxon>
    </lineage>
</organism>
<evidence type="ECO:0000256" key="8">
    <source>
        <dbReference type="ARBA" id="ARBA00048552"/>
    </source>
</evidence>
<dbReference type="InterPro" id="IPR014724">
    <property type="entry name" value="RNA_pol_RPB2_OB-fold"/>
</dbReference>
<evidence type="ECO:0000313" key="18">
    <source>
        <dbReference type="EMBL" id="CAI9096370.1"/>
    </source>
</evidence>
<dbReference type="Gene3D" id="2.40.270.10">
    <property type="entry name" value="DNA-directed RNA polymerase, subunit 2, domain 6"/>
    <property type="match status" value="1"/>
</dbReference>
<accession>A0AAV1CLB7</accession>
<dbReference type="InterPro" id="IPR007121">
    <property type="entry name" value="RNA_pol_bsu_CS"/>
</dbReference>
<dbReference type="FunFam" id="3.90.1100.10:FF:000015">
    <property type="entry name" value="DNA-directed RNA polymerase subunit beta"/>
    <property type="match status" value="1"/>
</dbReference>
<evidence type="ECO:0000256" key="6">
    <source>
        <dbReference type="ARBA" id="ARBA00022833"/>
    </source>
</evidence>
<dbReference type="Pfam" id="PF04563">
    <property type="entry name" value="RNA_pol_Rpb2_1"/>
    <property type="match status" value="1"/>
</dbReference>
<feature type="domain" description="RNA polymerase Rpb2" evidence="15">
    <location>
        <begin position="462"/>
        <end position="524"/>
    </location>
</feature>
<dbReference type="InterPro" id="IPR007644">
    <property type="entry name" value="RNA_pol_bsu_protrusion"/>
</dbReference>
<keyword evidence="4 10" id="KW-0548">Nucleotidyltransferase</keyword>
<dbReference type="PANTHER" id="PTHR20856">
    <property type="entry name" value="DNA-DIRECTED RNA POLYMERASE I SUBUNIT 2"/>
    <property type="match status" value="1"/>
</dbReference>
<evidence type="ECO:0000259" key="13">
    <source>
        <dbReference type="Pfam" id="PF04561"/>
    </source>
</evidence>
<dbReference type="Pfam" id="PF04567">
    <property type="entry name" value="RNA_pol_Rpb2_5"/>
    <property type="match status" value="1"/>
</dbReference>
<dbReference type="Gene3D" id="3.90.1110.10">
    <property type="entry name" value="RNA polymerase Rpb2, domain 2"/>
    <property type="match status" value="1"/>
</dbReference>
<dbReference type="Pfam" id="PF04565">
    <property type="entry name" value="RNA_pol_Rpb2_3"/>
    <property type="match status" value="1"/>
</dbReference>
<evidence type="ECO:0000259" key="15">
    <source>
        <dbReference type="Pfam" id="PF04565"/>
    </source>
</evidence>
<keyword evidence="5" id="KW-0479">Metal-binding</keyword>
<feature type="domain" description="RNA polymerase Rpb2" evidence="12">
    <location>
        <begin position="1065"/>
        <end position="1162"/>
    </location>
</feature>
<dbReference type="Gene3D" id="3.90.1800.10">
    <property type="entry name" value="RNA polymerase alpha subunit dimerisation domain"/>
    <property type="match status" value="1"/>
</dbReference>
<keyword evidence="3 10" id="KW-0808">Transferase</keyword>
<dbReference type="Pfam" id="PF00562">
    <property type="entry name" value="RNA_pol_Rpb2_6"/>
    <property type="match status" value="1"/>
</dbReference>
<dbReference type="FunFam" id="3.90.1800.10:FF:000006">
    <property type="entry name" value="DNA-directed RNA polymerase subunit beta"/>
    <property type="match status" value="1"/>
</dbReference>
<evidence type="ECO:0000256" key="1">
    <source>
        <dbReference type="ARBA" id="ARBA00006835"/>
    </source>
</evidence>
<dbReference type="Pfam" id="PF04560">
    <property type="entry name" value="RNA_pol_Rpb2_7"/>
    <property type="match status" value="1"/>
</dbReference>
<dbReference type="InterPro" id="IPR007642">
    <property type="entry name" value="RNA_pol_Rpb2_2"/>
</dbReference>
<dbReference type="GO" id="GO:0006351">
    <property type="term" value="P:DNA-templated transcription"/>
    <property type="evidence" value="ECO:0007669"/>
    <property type="project" value="InterPro"/>
</dbReference>
<dbReference type="Pfam" id="PF04566">
    <property type="entry name" value="RNA_pol_Rpb2_4"/>
    <property type="match status" value="1"/>
</dbReference>
<keyword evidence="6" id="KW-0862">Zinc</keyword>
<feature type="domain" description="DNA-directed RNA polymerase subunit 2 hybrid-binding" evidence="11">
    <location>
        <begin position="692"/>
        <end position="1063"/>
    </location>
</feature>
<evidence type="ECO:0000259" key="14">
    <source>
        <dbReference type="Pfam" id="PF04563"/>
    </source>
</evidence>
<dbReference type="InterPro" id="IPR007645">
    <property type="entry name" value="RNA_pol_Rpb2_3"/>
</dbReference>
<evidence type="ECO:0000256" key="2">
    <source>
        <dbReference type="ARBA" id="ARBA00022478"/>
    </source>
</evidence>
<dbReference type="Gene3D" id="2.40.50.150">
    <property type="match status" value="1"/>
</dbReference>
<evidence type="ECO:0000259" key="17">
    <source>
        <dbReference type="Pfam" id="PF04567"/>
    </source>
</evidence>
<comment type="similarity">
    <text evidence="1 9">Belongs to the RNA polymerase beta chain family.</text>
</comment>
<dbReference type="InterPro" id="IPR007641">
    <property type="entry name" value="RNA_pol_Rpb2_7"/>
</dbReference>
<keyword evidence="19" id="KW-1185">Reference proteome</keyword>
<dbReference type="GO" id="GO:0000428">
    <property type="term" value="C:DNA-directed RNA polymerase complex"/>
    <property type="evidence" value="ECO:0007669"/>
    <property type="project" value="UniProtKB-KW"/>
</dbReference>
<sequence>MKKKGGSKIRIKDKKGGVMDVDGVDLVAEKDNLKESCRQASLAFFEEYGLISHQLNSYNAFINHGIQNVFDSLGEIIVDSVTDPSKSSDLFGRKCVSVKFGKVNLEKPRFSTSENFVDEGGKENYELLPRHARLQNLTYAARIRVESHMKVYTNEKCVKERKEEISFGSLPIMVGSDICWMRGKTKADCEFDNGGYFIIKGAEKIFVAQEQMCLKRLWISKTPSWTISYRQVSRRERVFLKLLDNEFGGEKVLDVYFLGTQMPVWILFFALGTPSDRDVVNLIGMDIEDTRISNILVASIYYADKMCEDFRKDNNSFHYIEKLLRNCKFFPEEPLEECLSSLLFSNLKGLKLKARFLGYMVRCLLEAYTGKRKIDNRDDLRNKRLELAAELLERELMTHLMHAQRYMSKAMQKDLQGDKELQNVGHYFNASIISNGLSRAFSTGGWSHPYKKSERVSGVVAILKRTNPLQTTADMRKTRQQVSYTGRVGDARYPNLSHWGRVCFLSTPDGENCGLVKNLACLALVSTTVSEPFFHKLLECGMTELVDHSSSFLSGKFKIFVDGNWIGTCEDSEGFVAALRSKRRKKEFDQQVEIKRDPLHSEVRIFSDAGRILRPLIVVDNLRGILDFRGHGYPFQTLLDKGIVELIGPEEEEDCTVAWGTEYLLEGSKENPPREFTHCELDSTFLLGLSSGSIPYPNHDHARRVLYQAEKHSQQAIGFSTTNPNIRVDTNFHQLYYPQSPLFRTVLSESLGNPTGRAHKGMLSCPQYYNGQCAIVAVNVHYGYNQEDSIVMNRASVERGMFRSEHIRTYKSEVDEIKENKASARSRSGNHLKFGKMLSEAGKDESLEDDGFPFIGASLKTNDIIIGKFTGSGKDQSVKLKHTERGIVHKVVLSTNDEGKNLTAVSLRQVRSPAPGDKFSSMHGQKGVVGFMECQENFPFTMQGIVPDIVINPHAFPSRQTPAQLLEAALGKGIALGGTLKGATPFSNSPMDSISDQLHKLGFQRWGDERVWNGQTGEMMDSLVFMGPTFYQRLAHIAEDKIKYRNTGAVHPLTRQPVVDKKRFGGIKLGEMERDCLQAHGASANLDERLFTMSDRSSMHVCRKCKHMANMVLKTLLGGRQVRGPYCRVCKSGNDIVKVNLPYGSKLLCQELLGMGILVQFDTELC</sequence>
<dbReference type="EMBL" id="OX459119">
    <property type="protein sequence ID" value="CAI9096370.1"/>
    <property type="molecule type" value="Genomic_DNA"/>
</dbReference>
<evidence type="ECO:0000259" key="16">
    <source>
        <dbReference type="Pfam" id="PF04566"/>
    </source>
</evidence>
<dbReference type="InterPro" id="IPR015712">
    <property type="entry name" value="DNA-dir_RNA_pol_su2"/>
</dbReference>
<keyword evidence="7 10" id="KW-0804">Transcription</keyword>
<dbReference type="Pfam" id="PF04561">
    <property type="entry name" value="RNA_pol_Rpb2_2"/>
    <property type="match status" value="1"/>
</dbReference>
<evidence type="ECO:0000259" key="12">
    <source>
        <dbReference type="Pfam" id="PF04560"/>
    </source>
</evidence>
<dbReference type="SUPFAM" id="SSF64484">
    <property type="entry name" value="beta and beta-prime subunits of DNA dependent RNA-polymerase"/>
    <property type="match status" value="1"/>
</dbReference>
<dbReference type="InterPro" id="IPR037034">
    <property type="entry name" value="RNA_pol_Rpb2_2_sf"/>
</dbReference>
<gene>
    <name evidence="18" type="ORF">OLC1_LOCUS7143</name>
</gene>
<dbReference type="GO" id="GO:0003899">
    <property type="term" value="F:DNA-directed RNA polymerase activity"/>
    <property type="evidence" value="ECO:0007669"/>
    <property type="project" value="UniProtKB-EC"/>
</dbReference>
<dbReference type="InterPro" id="IPR007120">
    <property type="entry name" value="DNA-dir_RNAP_su2_dom"/>
</dbReference>
<comment type="function">
    <text evidence="10">DNA-dependent RNA polymerase catalyzes the transcription of DNA into RNA using the four ribonucleoside triphosphates as substrates.</text>
</comment>
<dbReference type="InterPro" id="IPR007646">
    <property type="entry name" value="RNA_pol_Rpb2_4"/>
</dbReference>
<reference evidence="18" key="1">
    <citation type="submission" date="2023-03" db="EMBL/GenBank/DDBJ databases">
        <authorList>
            <person name="Julca I."/>
        </authorList>
    </citation>
    <scope>NUCLEOTIDE SEQUENCE</scope>
</reference>
<keyword evidence="2 10" id="KW-0240">DNA-directed RNA polymerase</keyword>
<dbReference type="Gene3D" id="3.90.1100.10">
    <property type="match status" value="2"/>
</dbReference>